<dbReference type="PROSITE" id="PS51352">
    <property type="entry name" value="THIOREDOXIN_2"/>
    <property type="match status" value="1"/>
</dbReference>
<proteinExistence type="predicted"/>
<dbReference type="InterPro" id="IPR011990">
    <property type="entry name" value="TPR-like_helical_dom_sf"/>
</dbReference>
<dbReference type="GO" id="GO:0006950">
    <property type="term" value="P:response to stress"/>
    <property type="evidence" value="ECO:0007669"/>
    <property type="project" value="UniProtKB-ARBA"/>
</dbReference>
<sequence length="397" mass="46202">MLFRTFCLLLVLSAQYSFSQGIKFQKISLEKAINEAKTNNKKVFIDIHTEWCPNCDWMQEEVFQNKKIGNHYNQNYICIDIDAESTQGIALIKKYKLHVYPSFLYLDSDGNPIHLLTGVMNKDEFVKDTKEAENTSTQLFNLQKEIHTNKSQDLNVLSRYIYVSYKAGYADDKTLKEFLVKVDENSLKNKWVWMALKEATMYSGLHSDALQKLVQHTASIEKDYGIKDIIQTINAAANVSMQPFVEMRDIQGWEDLMAYLDKSLGKQGKTLNCAYNPTFYINIKEYSTAFSKMEQGVQLLSDRDPEVRAYLYRNWAWNIYHYYDDKDKLNMGLEWINISIKSHPYSINYETKAGLLFKLKQYKEARINAEKAIELAKKEKVHPTLAHLVLDELDGMK</sequence>
<dbReference type="AlphaFoldDB" id="A0A7X8SM38"/>
<dbReference type="Gene3D" id="1.25.40.10">
    <property type="entry name" value="Tetratricopeptide repeat domain"/>
    <property type="match status" value="1"/>
</dbReference>
<dbReference type="RefSeq" id="WP_168883372.1">
    <property type="nucleotide sequence ID" value="NZ_JABAIL010000004.1"/>
</dbReference>
<evidence type="ECO:0000256" key="1">
    <source>
        <dbReference type="ARBA" id="ARBA00022729"/>
    </source>
</evidence>
<accession>A0A7X8SM38</accession>
<keyword evidence="1 2" id="KW-0732">Signal</keyword>
<keyword evidence="5" id="KW-1185">Reference proteome</keyword>
<protein>
    <submittedName>
        <fullName evidence="4">Thioredoxin family protein</fullName>
    </submittedName>
</protein>
<dbReference type="PANTHER" id="PTHR15337:SF11">
    <property type="entry name" value="THIOREDOXIN DOMAIN-CONTAINING PROTEIN"/>
    <property type="match status" value="1"/>
</dbReference>
<reference evidence="4 5" key="1">
    <citation type="submission" date="2020-04" db="EMBL/GenBank/DDBJ databases">
        <title>Flammeovirga sp. SR4, a novel species isolated from seawater.</title>
        <authorList>
            <person name="Wang X."/>
        </authorList>
    </citation>
    <scope>NUCLEOTIDE SEQUENCE [LARGE SCALE GENOMIC DNA]</scope>
    <source>
        <strain evidence="4 5">SR4</strain>
    </source>
</reference>
<evidence type="ECO:0000313" key="4">
    <source>
        <dbReference type="EMBL" id="NLR92667.1"/>
    </source>
</evidence>
<dbReference type="InterPro" id="IPR036249">
    <property type="entry name" value="Thioredoxin-like_sf"/>
</dbReference>
<dbReference type="Pfam" id="PF13899">
    <property type="entry name" value="Thioredoxin_7"/>
    <property type="match status" value="1"/>
</dbReference>
<dbReference type="PANTHER" id="PTHR15337">
    <property type="entry name" value="ANTERIOR GRADIENT PROTEIN-RELATED"/>
    <property type="match status" value="1"/>
</dbReference>
<evidence type="ECO:0000259" key="3">
    <source>
        <dbReference type="PROSITE" id="PS51352"/>
    </source>
</evidence>
<gene>
    <name evidence="4" type="ORF">HGP29_15720</name>
</gene>
<organism evidence="4 5">
    <name type="scientific">Flammeovirga agarivorans</name>
    <dbReference type="NCBI Taxonomy" id="2726742"/>
    <lineage>
        <taxon>Bacteria</taxon>
        <taxon>Pseudomonadati</taxon>
        <taxon>Bacteroidota</taxon>
        <taxon>Cytophagia</taxon>
        <taxon>Cytophagales</taxon>
        <taxon>Flammeovirgaceae</taxon>
        <taxon>Flammeovirga</taxon>
    </lineage>
</organism>
<dbReference type="Gene3D" id="3.40.30.10">
    <property type="entry name" value="Glutaredoxin"/>
    <property type="match status" value="1"/>
</dbReference>
<feature type="chain" id="PRO_5030999789" evidence="2">
    <location>
        <begin position="20"/>
        <end position="397"/>
    </location>
</feature>
<dbReference type="EMBL" id="JABAIL010000004">
    <property type="protein sequence ID" value="NLR92667.1"/>
    <property type="molecule type" value="Genomic_DNA"/>
</dbReference>
<evidence type="ECO:0000313" key="5">
    <source>
        <dbReference type="Proteomes" id="UP000585050"/>
    </source>
</evidence>
<dbReference type="InterPro" id="IPR013766">
    <property type="entry name" value="Thioredoxin_domain"/>
</dbReference>
<comment type="caution">
    <text evidence="4">The sequence shown here is derived from an EMBL/GenBank/DDBJ whole genome shotgun (WGS) entry which is preliminary data.</text>
</comment>
<name>A0A7X8SM38_9BACT</name>
<feature type="domain" description="Thioredoxin" evidence="3">
    <location>
        <begin position="7"/>
        <end position="134"/>
    </location>
</feature>
<feature type="signal peptide" evidence="2">
    <location>
        <begin position="1"/>
        <end position="19"/>
    </location>
</feature>
<dbReference type="Proteomes" id="UP000585050">
    <property type="component" value="Unassembled WGS sequence"/>
</dbReference>
<dbReference type="InterPro" id="IPR051099">
    <property type="entry name" value="AGR/TXD"/>
</dbReference>
<dbReference type="SUPFAM" id="SSF52833">
    <property type="entry name" value="Thioredoxin-like"/>
    <property type="match status" value="1"/>
</dbReference>
<evidence type="ECO:0000256" key="2">
    <source>
        <dbReference type="SAM" id="SignalP"/>
    </source>
</evidence>